<dbReference type="PANTHER" id="PTHR43542:SF1">
    <property type="entry name" value="METHYLTRANSFERASE"/>
    <property type="match status" value="1"/>
</dbReference>
<dbReference type="STRING" id="1393034.HMPREF3192_01119"/>
<dbReference type="PIRSF" id="PIRSF004553">
    <property type="entry name" value="CHP00095"/>
    <property type="match status" value="1"/>
</dbReference>
<dbReference type="InterPro" id="IPR004398">
    <property type="entry name" value="RNA_MeTrfase_RsmD"/>
</dbReference>
<protein>
    <submittedName>
        <fullName evidence="3">RNA methyltransferase, RsmD family</fullName>
    </submittedName>
</protein>
<dbReference type="PATRIC" id="fig|1393034.3.peg.1088"/>
<dbReference type="GO" id="GO:0008168">
    <property type="term" value="F:methyltransferase activity"/>
    <property type="evidence" value="ECO:0007669"/>
    <property type="project" value="UniProtKB-KW"/>
</dbReference>
<keyword evidence="2 3" id="KW-0808">Transferase</keyword>
<gene>
    <name evidence="3" type="ORF">HMPREF3192_01119</name>
</gene>
<reference evidence="4" key="1">
    <citation type="submission" date="2016-01" db="EMBL/GenBank/DDBJ databases">
        <authorList>
            <person name="Mitreva M."/>
            <person name="Pepin K.H."/>
            <person name="Mihindukulasuriya K.A."/>
            <person name="Fulton R."/>
            <person name="Fronick C."/>
            <person name="O'Laughlin M."/>
            <person name="Miner T."/>
            <person name="Herter B."/>
            <person name="Rosa B.A."/>
            <person name="Cordes M."/>
            <person name="Tomlinson C."/>
            <person name="Wollam A."/>
            <person name="Palsikar V.B."/>
            <person name="Mardis E.R."/>
            <person name="Wilson R.K."/>
        </authorList>
    </citation>
    <scope>NUCLEOTIDE SEQUENCE [LARGE SCALE GENOMIC DNA]</scope>
    <source>
        <strain evidence="4">DNF00019</strain>
    </source>
</reference>
<organism evidence="3 4">
    <name type="scientific">Atopobium deltae</name>
    <dbReference type="NCBI Taxonomy" id="1393034"/>
    <lineage>
        <taxon>Bacteria</taxon>
        <taxon>Bacillati</taxon>
        <taxon>Actinomycetota</taxon>
        <taxon>Coriobacteriia</taxon>
        <taxon>Coriobacteriales</taxon>
        <taxon>Atopobiaceae</taxon>
        <taxon>Atopobium</taxon>
    </lineage>
</organism>
<dbReference type="EMBL" id="LSCR01000029">
    <property type="protein sequence ID" value="KXB33889.1"/>
    <property type="molecule type" value="Genomic_DNA"/>
</dbReference>
<dbReference type="Gene3D" id="3.40.50.150">
    <property type="entry name" value="Vaccinia Virus protein VP39"/>
    <property type="match status" value="1"/>
</dbReference>
<dbReference type="GO" id="GO:0031167">
    <property type="term" value="P:rRNA methylation"/>
    <property type="evidence" value="ECO:0007669"/>
    <property type="project" value="InterPro"/>
</dbReference>
<proteinExistence type="predicted"/>
<evidence type="ECO:0000256" key="2">
    <source>
        <dbReference type="ARBA" id="ARBA00022679"/>
    </source>
</evidence>
<dbReference type="InterPro" id="IPR029063">
    <property type="entry name" value="SAM-dependent_MTases_sf"/>
</dbReference>
<dbReference type="CDD" id="cd02440">
    <property type="entry name" value="AdoMet_MTases"/>
    <property type="match status" value="1"/>
</dbReference>
<sequence length="193" mass="20245">MVLSASGLSFAQKCVLDCFAGSGALGIEFLSRGAQQATFVDSSHSVCGIIKKNLKKVKAPASSYSVVCADAAVYVSQLVAGTRCVAARQGATKHTAFDIVLLDPPYDMPAEWVQKLVEDLHAAKALASDALIVYECASKAPSLTLSMAELQKSKRYGTTCVDLFRVGLQEATSTNSAAVTDSALTISQEASDD</sequence>
<keyword evidence="4" id="KW-1185">Reference proteome</keyword>
<keyword evidence="1 3" id="KW-0489">Methyltransferase</keyword>
<dbReference type="Proteomes" id="UP000070675">
    <property type="component" value="Unassembled WGS sequence"/>
</dbReference>
<dbReference type="AlphaFoldDB" id="A0A133XSI8"/>
<evidence type="ECO:0000256" key="1">
    <source>
        <dbReference type="ARBA" id="ARBA00022603"/>
    </source>
</evidence>
<evidence type="ECO:0000313" key="3">
    <source>
        <dbReference type="EMBL" id="KXB33889.1"/>
    </source>
</evidence>
<evidence type="ECO:0000313" key="4">
    <source>
        <dbReference type="Proteomes" id="UP000070675"/>
    </source>
</evidence>
<name>A0A133XSI8_9ACTN</name>
<dbReference type="InterPro" id="IPR002052">
    <property type="entry name" value="DNA_methylase_N6_adenine_CS"/>
</dbReference>
<dbReference type="GO" id="GO:0003676">
    <property type="term" value="F:nucleic acid binding"/>
    <property type="evidence" value="ECO:0007669"/>
    <property type="project" value="InterPro"/>
</dbReference>
<dbReference type="PROSITE" id="PS00092">
    <property type="entry name" value="N6_MTASE"/>
    <property type="match status" value="1"/>
</dbReference>
<comment type="caution">
    <text evidence="3">The sequence shown here is derived from an EMBL/GenBank/DDBJ whole genome shotgun (WGS) entry which is preliminary data.</text>
</comment>
<accession>A0A133XSI8</accession>
<dbReference type="PANTHER" id="PTHR43542">
    <property type="entry name" value="METHYLTRANSFERASE"/>
    <property type="match status" value="1"/>
</dbReference>
<dbReference type="Pfam" id="PF03602">
    <property type="entry name" value="Cons_hypoth95"/>
    <property type="match status" value="1"/>
</dbReference>
<dbReference type="SUPFAM" id="SSF53335">
    <property type="entry name" value="S-adenosyl-L-methionine-dependent methyltransferases"/>
    <property type="match status" value="1"/>
</dbReference>